<dbReference type="Proteomes" id="UP000828251">
    <property type="component" value="Unassembled WGS sequence"/>
</dbReference>
<comment type="caution">
    <text evidence="1">The sequence shown here is derived from an EMBL/GenBank/DDBJ whole genome shotgun (WGS) entry which is preliminary data.</text>
</comment>
<dbReference type="EMBL" id="JAIQCV010000003">
    <property type="protein sequence ID" value="KAH1114859.1"/>
    <property type="molecule type" value="Genomic_DNA"/>
</dbReference>
<organism evidence="1 2">
    <name type="scientific">Gossypium stocksii</name>
    <dbReference type="NCBI Taxonomy" id="47602"/>
    <lineage>
        <taxon>Eukaryota</taxon>
        <taxon>Viridiplantae</taxon>
        <taxon>Streptophyta</taxon>
        <taxon>Embryophyta</taxon>
        <taxon>Tracheophyta</taxon>
        <taxon>Spermatophyta</taxon>
        <taxon>Magnoliopsida</taxon>
        <taxon>eudicotyledons</taxon>
        <taxon>Gunneridae</taxon>
        <taxon>Pentapetalae</taxon>
        <taxon>rosids</taxon>
        <taxon>malvids</taxon>
        <taxon>Malvales</taxon>
        <taxon>Malvaceae</taxon>
        <taxon>Malvoideae</taxon>
        <taxon>Gossypium</taxon>
    </lineage>
</organism>
<sequence>MTAGSFTLANYVEGYSSSPASLNMTIESFALANCVEGYGPSPVSFNMITPFQVRGIVVSFIPSSLYAP</sequence>
<proteinExistence type="predicted"/>
<accession>A0A9D3W7T9</accession>
<gene>
    <name evidence="1" type="ORF">J1N35_008237</name>
</gene>
<protein>
    <submittedName>
        <fullName evidence="1">Uncharacterized protein</fullName>
    </submittedName>
</protein>
<keyword evidence="2" id="KW-1185">Reference proteome</keyword>
<name>A0A9D3W7T9_9ROSI</name>
<evidence type="ECO:0000313" key="2">
    <source>
        <dbReference type="Proteomes" id="UP000828251"/>
    </source>
</evidence>
<dbReference type="AlphaFoldDB" id="A0A9D3W7T9"/>
<evidence type="ECO:0000313" key="1">
    <source>
        <dbReference type="EMBL" id="KAH1114859.1"/>
    </source>
</evidence>
<reference evidence="1 2" key="1">
    <citation type="journal article" date="2021" name="Plant Biotechnol. J.">
        <title>Multi-omics assisted identification of the key and species-specific regulatory components of drought-tolerant mechanisms in Gossypium stocksii.</title>
        <authorList>
            <person name="Yu D."/>
            <person name="Ke L."/>
            <person name="Zhang D."/>
            <person name="Wu Y."/>
            <person name="Sun Y."/>
            <person name="Mei J."/>
            <person name="Sun J."/>
            <person name="Sun Y."/>
        </authorList>
    </citation>
    <scope>NUCLEOTIDE SEQUENCE [LARGE SCALE GENOMIC DNA]</scope>
    <source>
        <strain evidence="2">cv. E1</strain>
        <tissue evidence="1">Leaf</tissue>
    </source>
</reference>